<comment type="caution">
    <text evidence="1">The sequence shown here is derived from an EMBL/GenBank/DDBJ whole genome shotgun (WGS) entry which is preliminary data.</text>
</comment>
<protein>
    <submittedName>
        <fullName evidence="1">Uncharacterized protein</fullName>
    </submittedName>
</protein>
<sequence>MFQVFCRLSGNSNFRLIQYRVLVESSSVCLVREAVHGLRESAASRTSRLQQEMSTMQDSGSAVKAEWKGYTEKAETHYLEDTAAVESGKKDMEEARMGAQQWSNAQDSLLGLENNNVASVVEGIDGNQNLRAQFSSDMSSTLEDVDFPSKKLLSSIDHSLQLDHDAYGNLYSMILPCCGELREPKGGHYHNIVEIMKNAGKCLLSEYALRISKYHLNIAISDQQSVLKFGHLYLPALQLCSLKLCLLFCRSLSFVSNKSFAYLILRKWSSKWLIVLETCWTDILMFSVYNQEVYFYAINTNAQALLQSAAKKPLQIGELFTRGLALWWESTLGRTSCGGIKGTDCWRCIEFNFSGLPPLSYVMVW</sequence>
<evidence type="ECO:0000313" key="1">
    <source>
        <dbReference type="EMBL" id="KAG5516478.1"/>
    </source>
</evidence>
<reference evidence="1 2" key="1">
    <citation type="submission" date="2020-08" db="EMBL/GenBank/DDBJ databases">
        <title>Plant Genome Project.</title>
        <authorList>
            <person name="Zhang R.-G."/>
        </authorList>
    </citation>
    <scope>NUCLEOTIDE SEQUENCE [LARGE SCALE GENOMIC DNA]</scope>
    <source>
        <strain evidence="1">WSP0</strain>
        <tissue evidence="1">Leaf</tissue>
    </source>
</reference>
<evidence type="ECO:0000313" key="2">
    <source>
        <dbReference type="Proteomes" id="UP000823749"/>
    </source>
</evidence>
<dbReference type="Proteomes" id="UP000823749">
    <property type="component" value="Chromosome 13"/>
</dbReference>
<gene>
    <name evidence="1" type="ORF">RHGRI_037259</name>
</gene>
<name>A0AAV6HRP5_9ERIC</name>
<accession>A0AAV6HRP5</accession>
<dbReference type="EMBL" id="JACTNZ010000013">
    <property type="protein sequence ID" value="KAG5516478.1"/>
    <property type="molecule type" value="Genomic_DNA"/>
</dbReference>
<keyword evidence="2" id="KW-1185">Reference proteome</keyword>
<dbReference type="AlphaFoldDB" id="A0AAV6HRP5"/>
<proteinExistence type="predicted"/>
<organism evidence="1 2">
    <name type="scientific">Rhododendron griersonianum</name>
    <dbReference type="NCBI Taxonomy" id="479676"/>
    <lineage>
        <taxon>Eukaryota</taxon>
        <taxon>Viridiplantae</taxon>
        <taxon>Streptophyta</taxon>
        <taxon>Embryophyta</taxon>
        <taxon>Tracheophyta</taxon>
        <taxon>Spermatophyta</taxon>
        <taxon>Magnoliopsida</taxon>
        <taxon>eudicotyledons</taxon>
        <taxon>Gunneridae</taxon>
        <taxon>Pentapetalae</taxon>
        <taxon>asterids</taxon>
        <taxon>Ericales</taxon>
        <taxon>Ericaceae</taxon>
        <taxon>Ericoideae</taxon>
        <taxon>Rhodoreae</taxon>
        <taxon>Rhododendron</taxon>
    </lineage>
</organism>